<sequence>MKRIITLIIIGIIALFAAPQAEAQWIKDLGKKAVKRAKDRSKQKVEDKVNEKVDKTVDKVFETGEDIVTGNEKEEENTEEEAVEKKATPAADPKAKKDEQPQVEKNAEMSWNKFDFVPGDEVIFEDNLTGEQLGEFPSQWDLIDGNAEIAKLNGETVIQLMEHTTITPLMKDTKNYLGEIYTIEFDYWSQYHSNEDDHYANYGLIDFYIKESSYDQTTFRLNFLTQVFESEPLNNFEYEWKPTSGDEMRRGEDQAKLEARKWQHVSLSFNKRAMKIYINQTRVANIPNMVNTGSYMTIGSSFENEVFIKNIRIAKGAVPLYDRMMSDGKFITYGITFDVGKSTIKPESMGEINRIVQLMTKNPDLKFSVEGHTDSTGNATSNQTLSEARSKSIVDKLVEMGIAADRLTSSGKGQISPIADNGTDEGRAKNRRVEFVKL</sequence>
<feature type="region of interest" description="Disordered" evidence="5">
    <location>
        <begin position="64"/>
        <end position="104"/>
    </location>
</feature>
<keyword evidence="9" id="KW-1185">Reference proteome</keyword>
<feature type="compositionally biased region" description="Acidic residues" evidence="5">
    <location>
        <begin position="73"/>
        <end position="82"/>
    </location>
</feature>
<feature type="domain" description="OmpA-like" evidence="7">
    <location>
        <begin position="324"/>
        <end position="438"/>
    </location>
</feature>
<dbReference type="Gene3D" id="2.60.120.200">
    <property type="match status" value="1"/>
</dbReference>
<keyword evidence="2 4" id="KW-0472">Membrane</keyword>
<dbReference type="SUPFAM" id="SSF103088">
    <property type="entry name" value="OmpA-like"/>
    <property type="match status" value="1"/>
</dbReference>
<dbReference type="Pfam" id="PF00691">
    <property type="entry name" value="OmpA"/>
    <property type="match status" value="1"/>
</dbReference>
<gene>
    <name evidence="8" type="ORF">SAMN05444001_11853</name>
</gene>
<dbReference type="AlphaFoldDB" id="A0A8G2F2B8"/>
<comment type="subcellular location">
    <subcellularLocation>
        <location evidence="1">Cell outer membrane</location>
    </subcellularLocation>
</comment>
<dbReference type="PROSITE" id="PS51123">
    <property type="entry name" value="OMPA_2"/>
    <property type="match status" value="1"/>
</dbReference>
<keyword evidence="6" id="KW-0732">Signal</keyword>
<dbReference type="InterPro" id="IPR036737">
    <property type="entry name" value="OmpA-like_sf"/>
</dbReference>
<reference evidence="8 9" key="1">
    <citation type="submission" date="2016-10" db="EMBL/GenBank/DDBJ databases">
        <authorList>
            <person name="Varghese N."/>
            <person name="Submissions S."/>
        </authorList>
    </citation>
    <scope>NUCLEOTIDE SEQUENCE [LARGE SCALE GENOMIC DNA]</scope>
    <source>
        <strain evidence="8 9">DSM 29073</strain>
    </source>
</reference>
<protein>
    <submittedName>
        <fullName evidence="8">Outer membrane protein OmpA</fullName>
    </submittedName>
</protein>
<dbReference type="EMBL" id="FNVS01000018">
    <property type="protein sequence ID" value="SEG17926.1"/>
    <property type="molecule type" value="Genomic_DNA"/>
</dbReference>
<dbReference type="InterPro" id="IPR050330">
    <property type="entry name" value="Bact_OuterMem_StrucFunc"/>
</dbReference>
<evidence type="ECO:0000256" key="6">
    <source>
        <dbReference type="SAM" id="SignalP"/>
    </source>
</evidence>
<feature type="chain" id="PRO_5034913903" evidence="6">
    <location>
        <begin position="24"/>
        <end position="438"/>
    </location>
</feature>
<dbReference type="Gene3D" id="3.30.1330.60">
    <property type="entry name" value="OmpA-like domain"/>
    <property type="match status" value="1"/>
</dbReference>
<evidence type="ECO:0000256" key="3">
    <source>
        <dbReference type="ARBA" id="ARBA00023237"/>
    </source>
</evidence>
<dbReference type="CDD" id="cd07185">
    <property type="entry name" value="OmpA_C-like"/>
    <property type="match status" value="1"/>
</dbReference>
<dbReference type="PANTHER" id="PTHR30329">
    <property type="entry name" value="STATOR ELEMENT OF FLAGELLAR MOTOR COMPLEX"/>
    <property type="match status" value="1"/>
</dbReference>
<evidence type="ECO:0000313" key="9">
    <source>
        <dbReference type="Proteomes" id="UP000236725"/>
    </source>
</evidence>
<dbReference type="SUPFAM" id="SSF49899">
    <property type="entry name" value="Concanavalin A-like lectins/glucanases"/>
    <property type="match status" value="1"/>
</dbReference>
<dbReference type="PRINTS" id="PR01023">
    <property type="entry name" value="NAFLGMOTY"/>
</dbReference>
<dbReference type="InterPro" id="IPR006665">
    <property type="entry name" value="OmpA-like"/>
</dbReference>
<dbReference type="PANTHER" id="PTHR30329:SF21">
    <property type="entry name" value="LIPOPROTEIN YIAD-RELATED"/>
    <property type="match status" value="1"/>
</dbReference>
<evidence type="ECO:0000259" key="7">
    <source>
        <dbReference type="PROSITE" id="PS51123"/>
    </source>
</evidence>
<dbReference type="InterPro" id="IPR013320">
    <property type="entry name" value="ConA-like_dom_sf"/>
</dbReference>
<evidence type="ECO:0000256" key="5">
    <source>
        <dbReference type="SAM" id="MobiDB-lite"/>
    </source>
</evidence>
<evidence type="ECO:0000256" key="2">
    <source>
        <dbReference type="ARBA" id="ARBA00023136"/>
    </source>
</evidence>
<dbReference type="RefSeq" id="WP_103984111.1">
    <property type="nucleotide sequence ID" value="NZ_FNVS01000018.1"/>
</dbReference>
<feature type="compositionally biased region" description="Basic and acidic residues" evidence="5">
    <location>
        <begin position="83"/>
        <end position="104"/>
    </location>
</feature>
<dbReference type="GO" id="GO:0005975">
    <property type="term" value="P:carbohydrate metabolic process"/>
    <property type="evidence" value="ECO:0007669"/>
    <property type="project" value="UniProtKB-ARBA"/>
</dbReference>
<keyword evidence="3" id="KW-0998">Cell outer membrane</keyword>
<comment type="caution">
    <text evidence="8">The sequence shown here is derived from an EMBL/GenBank/DDBJ whole genome shotgun (WGS) entry which is preliminary data.</text>
</comment>
<dbReference type="GO" id="GO:0009279">
    <property type="term" value="C:cell outer membrane"/>
    <property type="evidence" value="ECO:0007669"/>
    <property type="project" value="UniProtKB-SubCell"/>
</dbReference>
<feature type="region of interest" description="Disordered" evidence="5">
    <location>
        <begin position="411"/>
        <end position="431"/>
    </location>
</feature>
<dbReference type="InterPro" id="IPR006664">
    <property type="entry name" value="OMP_bac"/>
</dbReference>
<evidence type="ECO:0000313" key="8">
    <source>
        <dbReference type="EMBL" id="SEG17926.1"/>
    </source>
</evidence>
<evidence type="ECO:0000256" key="4">
    <source>
        <dbReference type="PROSITE-ProRule" id="PRU00473"/>
    </source>
</evidence>
<evidence type="ECO:0000256" key="1">
    <source>
        <dbReference type="ARBA" id="ARBA00004442"/>
    </source>
</evidence>
<organism evidence="8 9">
    <name type="scientific">Parabacteroides chinchillae</name>
    <dbReference type="NCBI Taxonomy" id="871327"/>
    <lineage>
        <taxon>Bacteria</taxon>
        <taxon>Pseudomonadati</taxon>
        <taxon>Bacteroidota</taxon>
        <taxon>Bacteroidia</taxon>
        <taxon>Bacteroidales</taxon>
        <taxon>Tannerellaceae</taxon>
        <taxon>Parabacteroides</taxon>
    </lineage>
</organism>
<dbReference type="GO" id="GO:0004553">
    <property type="term" value="F:hydrolase activity, hydrolyzing O-glycosyl compounds"/>
    <property type="evidence" value="ECO:0007669"/>
    <property type="project" value="UniProtKB-ARBA"/>
</dbReference>
<accession>A0A8G2F2B8</accession>
<proteinExistence type="predicted"/>
<feature type="signal peptide" evidence="6">
    <location>
        <begin position="1"/>
        <end position="23"/>
    </location>
</feature>
<dbReference type="Proteomes" id="UP000236725">
    <property type="component" value="Unassembled WGS sequence"/>
</dbReference>
<name>A0A8G2F2B8_9BACT</name>
<dbReference type="PRINTS" id="PR01021">
    <property type="entry name" value="OMPADOMAIN"/>
</dbReference>